<name>A0A6A5ZCQ7_9PLEO</name>
<dbReference type="OrthoDB" id="3438983at2759"/>
<proteinExistence type="predicted"/>
<evidence type="ECO:0000256" key="1">
    <source>
        <dbReference type="SAM" id="MobiDB-lite"/>
    </source>
</evidence>
<protein>
    <submittedName>
        <fullName evidence="2">Uncharacterized protein</fullName>
    </submittedName>
</protein>
<dbReference type="AlphaFoldDB" id="A0A6A5ZCQ7"/>
<evidence type="ECO:0000313" key="2">
    <source>
        <dbReference type="EMBL" id="KAF2117290.1"/>
    </source>
</evidence>
<reference evidence="2" key="1">
    <citation type="journal article" date="2020" name="Stud. Mycol.">
        <title>101 Dothideomycetes genomes: a test case for predicting lifestyles and emergence of pathogens.</title>
        <authorList>
            <person name="Haridas S."/>
            <person name="Albert R."/>
            <person name="Binder M."/>
            <person name="Bloem J."/>
            <person name="Labutti K."/>
            <person name="Salamov A."/>
            <person name="Andreopoulos B."/>
            <person name="Baker S."/>
            <person name="Barry K."/>
            <person name="Bills G."/>
            <person name="Bluhm B."/>
            <person name="Cannon C."/>
            <person name="Castanera R."/>
            <person name="Culley D."/>
            <person name="Daum C."/>
            <person name="Ezra D."/>
            <person name="Gonzalez J."/>
            <person name="Henrissat B."/>
            <person name="Kuo A."/>
            <person name="Liang C."/>
            <person name="Lipzen A."/>
            <person name="Lutzoni F."/>
            <person name="Magnuson J."/>
            <person name="Mondo S."/>
            <person name="Nolan M."/>
            <person name="Ohm R."/>
            <person name="Pangilinan J."/>
            <person name="Park H.-J."/>
            <person name="Ramirez L."/>
            <person name="Alfaro M."/>
            <person name="Sun H."/>
            <person name="Tritt A."/>
            <person name="Yoshinaga Y."/>
            <person name="Zwiers L.-H."/>
            <person name="Turgeon B."/>
            <person name="Goodwin S."/>
            <person name="Spatafora J."/>
            <person name="Crous P."/>
            <person name="Grigoriev I."/>
        </authorList>
    </citation>
    <scope>NUCLEOTIDE SEQUENCE</scope>
    <source>
        <strain evidence="2">CBS 627.86</strain>
    </source>
</reference>
<feature type="compositionally biased region" description="Basic and acidic residues" evidence="1">
    <location>
        <begin position="357"/>
        <end position="401"/>
    </location>
</feature>
<feature type="compositionally biased region" description="Basic and acidic residues" evidence="1">
    <location>
        <begin position="307"/>
        <end position="329"/>
    </location>
</feature>
<keyword evidence="3" id="KW-1185">Reference proteome</keyword>
<feature type="region of interest" description="Disordered" evidence="1">
    <location>
        <begin position="285"/>
        <end position="401"/>
    </location>
</feature>
<evidence type="ECO:0000313" key="3">
    <source>
        <dbReference type="Proteomes" id="UP000799770"/>
    </source>
</evidence>
<accession>A0A6A5ZCQ7</accession>
<organism evidence="2 3">
    <name type="scientific">Lophiotrema nucula</name>
    <dbReference type="NCBI Taxonomy" id="690887"/>
    <lineage>
        <taxon>Eukaryota</taxon>
        <taxon>Fungi</taxon>
        <taxon>Dikarya</taxon>
        <taxon>Ascomycota</taxon>
        <taxon>Pezizomycotina</taxon>
        <taxon>Dothideomycetes</taxon>
        <taxon>Pleosporomycetidae</taxon>
        <taxon>Pleosporales</taxon>
        <taxon>Lophiotremataceae</taxon>
        <taxon>Lophiotrema</taxon>
    </lineage>
</organism>
<gene>
    <name evidence="2" type="ORF">BDV96DRAFT_598205</name>
</gene>
<dbReference type="EMBL" id="ML977319">
    <property type="protein sequence ID" value="KAF2117290.1"/>
    <property type="molecule type" value="Genomic_DNA"/>
</dbReference>
<sequence length="401" mass="46638">MAAPSKPVDPDKTHLTAELIQAERQKYKVGDIIRVLIREMCYNPKDAARFGSHFGSLIGKCRPCIVLANTPGHLIVLPIFTSNDRGLDGKPLFKHETCIQGLRVYAQQEFRIRPKAYTDLAWTFMCKFDPKIRLTDNAIVYKDRASLVKNHLHAYSKAFLDASPQAHEDYIVAEFAKIQAKRDKEEHDHERRFQESAYGYGVDATEARAYSRKRCHWLRDITPRYFWISEALLVHSPTIASAKYSVPFSHVHLLISIGRHFRFSSFNPRCYAPKRLNFSRLSRQDRDSGFGSGYSRYASNNNTPSSRDCRRSRSPLGDREPRPAIRERSYGYGHYSRYDNGKTPFGIDRRHSRSPLRGRENPLACRERPHDYEDLRFRRGNGDYRDKHEPNRGHRRGQDYK</sequence>
<dbReference type="Proteomes" id="UP000799770">
    <property type="component" value="Unassembled WGS sequence"/>
</dbReference>